<dbReference type="Pfam" id="PF08447">
    <property type="entry name" value="PAS_3"/>
    <property type="match status" value="1"/>
</dbReference>
<dbReference type="PANTHER" id="PTHR43047">
    <property type="entry name" value="TWO-COMPONENT HISTIDINE PROTEIN KINASE"/>
    <property type="match status" value="1"/>
</dbReference>
<evidence type="ECO:0000256" key="4">
    <source>
        <dbReference type="ARBA" id="ARBA00022679"/>
    </source>
</evidence>
<dbReference type="Pfam" id="PF00072">
    <property type="entry name" value="Response_reg"/>
    <property type="match status" value="1"/>
</dbReference>
<dbReference type="InterPro" id="IPR011006">
    <property type="entry name" value="CheY-like_superfamily"/>
</dbReference>
<dbReference type="Gene3D" id="3.30.565.10">
    <property type="entry name" value="Histidine kinase-like ATPase, C-terminal domain"/>
    <property type="match status" value="1"/>
</dbReference>
<dbReference type="PROSITE" id="PS50110">
    <property type="entry name" value="RESPONSE_REGULATORY"/>
    <property type="match status" value="1"/>
</dbReference>
<dbReference type="InterPro" id="IPR000700">
    <property type="entry name" value="PAS-assoc_C"/>
</dbReference>
<dbReference type="CDD" id="cd00082">
    <property type="entry name" value="HisKA"/>
    <property type="match status" value="1"/>
</dbReference>
<dbReference type="InterPro" id="IPR001610">
    <property type="entry name" value="PAC"/>
</dbReference>
<evidence type="ECO:0000256" key="10">
    <source>
        <dbReference type="ARBA" id="ARBA00070152"/>
    </source>
</evidence>
<feature type="domain" description="PAS" evidence="16">
    <location>
        <begin position="425"/>
        <end position="479"/>
    </location>
</feature>
<dbReference type="Proteomes" id="UP000317763">
    <property type="component" value="Unassembled WGS sequence"/>
</dbReference>
<dbReference type="Pfam" id="PF00512">
    <property type="entry name" value="HisKA"/>
    <property type="match status" value="1"/>
</dbReference>
<feature type="compositionally biased region" description="Low complexity" evidence="13">
    <location>
        <begin position="1046"/>
        <end position="1064"/>
    </location>
</feature>
<keyword evidence="20" id="KW-1185">Reference proteome</keyword>
<dbReference type="SMART" id="SM00388">
    <property type="entry name" value="HisKA"/>
    <property type="match status" value="1"/>
</dbReference>
<evidence type="ECO:0000259" key="17">
    <source>
        <dbReference type="PROSITE" id="PS50113"/>
    </source>
</evidence>
<dbReference type="Pfam" id="PF03707">
    <property type="entry name" value="MHYT"/>
    <property type="match status" value="2"/>
</dbReference>
<evidence type="ECO:0000313" key="20">
    <source>
        <dbReference type="Proteomes" id="UP000317763"/>
    </source>
</evidence>
<feature type="transmembrane region" description="Helical" evidence="12">
    <location>
        <begin position="172"/>
        <end position="191"/>
    </location>
</feature>
<dbReference type="EC" id="2.7.13.3" evidence="2"/>
<keyword evidence="4 19" id="KW-0808">Transferase</keyword>
<accession>A0A554XAK0</accession>
<feature type="domain" description="Response regulatory" evidence="15">
    <location>
        <begin position="798"/>
        <end position="919"/>
    </location>
</feature>
<evidence type="ECO:0000256" key="13">
    <source>
        <dbReference type="SAM" id="MobiDB-lite"/>
    </source>
</evidence>
<protein>
    <recommendedName>
        <fullName evidence="10">Virulence sensor protein BvgS</fullName>
        <ecNumber evidence="2">2.7.13.3</ecNumber>
    </recommendedName>
</protein>
<dbReference type="Gene3D" id="3.30.450.20">
    <property type="entry name" value="PAS domain"/>
    <property type="match status" value="2"/>
</dbReference>
<dbReference type="InterPro" id="IPR036890">
    <property type="entry name" value="HATPase_C_sf"/>
</dbReference>
<comment type="catalytic activity">
    <reaction evidence="1">
        <text>ATP + protein L-histidine = ADP + protein N-phospho-L-histidine.</text>
        <dbReference type="EC" id="2.7.13.3"/>
    </reaction>
</comment>
<evidence type="ECO:0000256" key="9">
    <source>
        <dbReference type="ARBA" id="ARBA00058004"/>
    </source>
</evidence>
<dbReference type="InterPro" id="IPR000014">
    <property type="entry name" value="PAS"/>
</dbReference>
<feature type="transmembrane region" description="Helical" evidence="12">
    <location>
        <begin position="25"/>
        <end position="50"/>
    </location>
</feature>
<keyword evidence="3 11" id="KW-0597">Phosphoprotein</keyword>
<feature type="domain" description="PAC" evidence="17">
    <location>
        <begin position="480"/>
        <end position="534"/>
    </location>
</feature>
<dbReference type="SUPFAM" id="SSF55874">
    <property type="entry name" value="ATPase domain of HSP90 chaperone/DNA topoisomerase II/histidine kinase"/>
    <property type="match status" value="1"/>
</dbReference>
<proteinExistence type="predicted"/>
<dbReference type="InterPro" id="IPR036097">
    <property type="entry name" value="HisK_dim/P_sf"/>
</dbReference>
<dbReference type="InterPro" id="IPR001789">
    <property type="entry name" value="Sig_transdc_resp-reg_receiver"/>
</dbReference>
<dbReference type="InterPro" id="IPR013656">
    <property type="entry name" value="PAS_4"/>
</dbReference>
<evidence type="ECO:0000256" key="1">
    <source>
        <dbReference type="ARBA" id="ARBA00000085"/>
    </source>
</evidence>
<organism evidence="19 20">
    <name type="scientific">Tepidimonas taiwanensis</name>
    <dbReference type="NCBI Taxonomy" id="307486"/>
    <lineage>
        <taxon>Bacteria</taxon>
        <taxon>Pseudomonadati</taxon>
        <taxon>Pseudomonadota</taxon>
        <taxon>Betaproteobacteria</taxon>
        <taxon>Burkholderiales</taxon>
        <taxon>Tepidimonas</taxon>
    </lineage>
</organism>
<evidence type="ECO:0000256" key="6">
    <source>
        <dbReference type="ARBA" id="ARBA00022777"/>
    </source>
</evidence>
<evidence type="ECO:0000313" key="19">
    <source>
        <dbReference type="EMBL" id="TSE32863.1"/>
    </source>
</evidence>
<dbReference type="SUPFAM" id="SSF47226">
    <property type="entry name" value="Histidine-containing phosphotransfer domain, HPT domain"/>
    <property type="match status" value="1"/>
</dbReference>
<evidence type="ECO:0000259" key="16">
    <source>
        <dbReference type="PROSITE" id="PS50112"/>
    </source>
</evidence>
<keyword evidence="8" id="KW-0843">Virulence</keyword>
<dbReference type="PROSITE" id="PS50113">
    <property type="entry name" value="PAC"/>
    <property type="match status" value="1"/>
</dbReference>
<dbReference type="GO" id="GO:0000155">
    <property type="term" value="F:phosphorelay sensor kinase activity"/>
    <property type="evidence" value="ECO:0007669"/>
    <property type="project" value="InterPro"/>
</dbReference>
<dbReference type="PANTHER" id="PTHR43047:SF64">
    <property type="entry name" value="HISTIDINE KINASE CONTAINING CHEY-HOMOLOGOUS RECEIVER DOMAIN AND PAS DOMAIN-RELATED"/>
    <property type="match status" value="1"/>
</dbReference>
<feature type="domain" description="PAS" evidence="16">
    <location>
        <begin position="283"/>
        <end position="359"/>
    </location>
</feature>
<gene>
    <name evidence="19" type="primary">luxQ</name>
    <name evidence="19" type="ORF">Ttaiw_00971</name>
</gene>
<dbReference type="PROSITE" id="PS50924">
    <property type="entry name" value="MHYT"/>
    <property type="match status" value="1"/>
</dbReference>
<dbReference type="STRING" id="307486.GCA_000807215_00813"/>
<dbReference type="InterPro" id="IPR005330">
    <property type="entry name" value="MHYT_dom"/>
</dbReference>
<keyword evidence="7" id="KW-0902">Two-component regulatory system</keyword>
<name>A0A554XAK0_9BURK</name>
<dbReference type="InterPro" id="IPR005467">
    <property type="entry name" value="His_kinase_dom"/>
</dbReference>
<dbReference type="InterPro" id="IPR003661">
    <property type="entry name" value="HisK_dim/P_dom"/>
</dbReference>
<dbReference type="SUPFAM" id="SSF55785">
    <property type="entry name" value="PYP-like sensor domain (PAS domain)"/>
    <property type="match status" value="2"/>
</dbReference>
<evidence type="ECO:0000256" key="11">
    <source>
        <dbReference type="PROSITE-ProRule" id="PRU00169"/>
    </source>
</evidence>
<dbReference type="InterPro" id="IPR013655">
    <property type="entry name" value="PAS_fold_3"/>
</dbReference>
<feature type="modified residue" description="4-aspartylphosphate" evidence="11">
    <location>
        <position position="849"/>
    </location>
</feature>
<reference evidence="19 20" key="1">
    <citation type="submission" date="2019-07" db="EMBL/GenBank/DDBJ databases">
        <title>Tepidimonas taiwanensis I1-1 draft genome.</title>
        <authorList>
            <person name="Da Costa M.S."/>
            <person name="Froufe H.J.C."/>
            <person name="Egas C."/>
            <person name="Albuquerque L."/>
        </authorList>
    </citation>
    <scope>NUCLEOTIDE SEQUENCE [LARGE SCALE GENOMIC DNA]</scope>
    <source>
        <strain evidence="19 20">I1-1</strain>
    </source>
</reference>
<dbReference type="SUPFAM" id="SSF52172">
    <property type="entry name" value="CheY-like"/>
    <property type="match status" value="1"/>
</dbReference>
<feature type="domain" description="Histidine kinase" evidence="14">
    <location>
        <begin position="552"/>
        <end position="770"/>
    </location>
</feature>
<dbReference type="InterPro" id="IPR004358">
    <property type="entry name" value="Sig_transdc_His_kin-like_C"/>
</dbReference>
<dbReference type="Pfam" id="PF02518">
    <property type="entry name" value="HATPase_c"/>
    <property type="match status" value="1"/>
</dbReference>
<evidence type="ECO:0000256" key="3">
    <source>
        <dbReference type="ARBA" id="ARBA00022553"/>
    </source>
</evidence>
<comment type="caution">
    <text evidence="19">The sequence shown here is derived from an EMBL/GenBank/DDBJ whole genome shotgun (WGS) entry which is preliminary data.</text>
</comment>
<keyword evidence="12" id="KW-0812">Transmembrane</keyword>
<dbReference type="CDD" id="cd16922">
    <property type="entry name" value="HATPase_EvgS-ArcB-TorS-like"/>
    <property type="match status" value="1"/>
</dbReference>
<feature type="transmembrane region" description="Helical" evidence="12">
    <location>
        <begin position="139"/>
        <end position="160"/>
    </location>
</feature>
<dbReference type="InterPro" id="IPR003594">
    <property type="entry name" value="HATPase_dom"/>
</dbReference>
<dbReference type="GO" id="GO:0016020">
    <property type="term" value="C:membrane"/>
    <property type="evidence" value="ECO:0007669"/>
    <property type="project" value="UniProtKB-UniRule"/>
</dbReference>
<feature type="region of interest" description="Disordered" evidence="13">
    <location>
        <begin position="1044"/>
        <end position="1064"/>
    </location>
</feature>
<dbReference type="NCBIfam" id="TIGR00229">
    <property type="entry name" value="sensory_box"/>
    <property type="match status" value="1"/>
</dbReference>
<keyword evidence="12" id="KW-1133">Transmembrane helix</keyword>
<feature type="transmembrane region" description="Helical" evidence="12">
    <location>
        <begin position="249"/>
        <end position="273"/>
    </location>
</feature>
<dbReference type="SMART" id="SM00387">
    <property type="entry name" value="HATPase_c"/>
    <property type="match status" value="1"/>
</dbReference>
<evidence type="ECO:0000256" key="7">
    <source>
        <dbReference type="ARBA" id="ARBA00023012"/>
    </source>
</evidence>
<evidence type="ECO:0000256" key="2">
    <source>
        <dbReference type="ARBA" id="ARBA00012438"/>
    </source>
</evidence>
<comment type="function">
    <text evidence="9">Member of the two-component regulatory system BvgS/BvgA. Phosphorylates BvgA via a four-step phosphorelay in response to environmental signals.</text>
</comment>
<dbReference type="InterPro" id="IPR036641">
    <property type="entry name" value="HPT_dom_sf"/>
</dbReference>
<keyword evidence="12" id="KW-0472">Membrane</keyword>
<dbReference type="PRINTS" id="PR00344">
    <property type="entry name" value="BCTRLSENSOR"/>
</dbReference>
<feature type="transmembrane region" description="Helical" evidence="12">
    <location>
        <begin position="62"/>
        <end position="85"/>
    </location>
</feature>
<dbReference type="InterPro" id="IPR035965">
    <property type="entry name" value="PAS-like_dom_sf"/>
</dbReference>
<keyword evidence="6 19" id="KW-0418">Kinase</keyword>
<dbReference type="Gene3D" id="3.40.50.2300">
    <property type="match status" value="1"/>
</dbReference>
<dbReference type="PROSITE" id="PS50109">
    <property type="entry name" value="HIS_KIN"/>
    <property type="match status" value="1"/>
</dbReference>
<dbReference type="SMART" id="SM00086">
    <property type="entry name" value="PAC"/>
    <property type="match status" value="2"/>
</dbReference>
<dbReference type="CDD" id="cd17546">
    <property type="entry name" value="REC_hyHK_CKI1_RcsC-like"/>
    <property type="match status" value="1"/>
</dbReference>
<dbReference type="Pfam" id="PF08448">
    <property type="entry name" value="PAS_4"/>
    <property type="match status" value="1"/>
</dbReference>
<evidence type="ECO:0000256" key="12">
    <source>
        <dbReference type="PROSITE-ProRule" id="PRU00244"/>
    </source>
</evidence>
<evidence type="ECO:0000256" key="8">
    <source>
        <dbReference type="ARBA" id="ARBA00023026"/>
    </source>
</evidence>
<feature type="transmembrane region" description="Helical" evidence="12">
    <location>
        <begin position="97"/>
        <end position="118"/>
    </location>
</feature>
<dbReference type="SMART" id="SM00448">
    <property type="entry name" value="REC"/>
    <property type="match status" value="1"/>
</dbReference>
<dbReference type="Gene3D" id="1.10.287.130">
    <property type="match status" value="1"/>
</dbReference>
<feature type="domain" description="MHYT" evidence="18">
    <location>
        <begin position="23"/>
        <end position="232"/>
    </location>
</feature>
<dbReference type="CDD" id="cd00130">
    <property type="entry name" value="PAS"/>
    <property type="match status" value="2"/>
</dbReference>
<evidence type="ECO:0000259" key="14">
    <source>
        <dbReference type="PROSITE" id="PS50109"/>
    </source>
</evidence>
<dbReference type="AlphaFoldDB" id="A0A554XAK0"/>
<dbReference type="SUPFAM" id="SSF47384">
    <property type="entry name" value="Homodimeric domain of signal transducing histidine kinase"/>
    <property type="match status" value="1"/>
</dbReference>
<evidence type="ECO:0000259" key="18">
    <source>
        <dbReference type="PROSITE" id="PS50924"/>
    </source>
</evidence>
<dbReference type="PROSITE" id="PS50112">
    <property type="entry name" value="PAS"/>
    <property type="match status" value="2"/>
</dbReference>
<keyword evidence="5" id="KW-0732">Signal</keyword>
<evidence type="ECO:0000256" key="5">
    <source>
        <dbReference type="ARBA" id="ARBA00022729"/>
    </source>
</evidence>
<evidence type="ECO:0000259" key="15">
    <source>
        <dbReference type="PROSITE" id="PS50110"/>
    </source>
</evidence>
<sequence length="1131" mass="123149">MRVSWQEWFVWGDTVGPLAPAVWDAWLVALSIVIACAGGVAAMQLCAIARRPDAFGPTVSRAAYALAALGMGSSVWGMHFIGMLAVDICQPVRYDPWITGLSMLPALIASWVGLRMYARPAPAVAGSAGPPTRLRWPPILWGGLWVGAGIGTMHYSGMAAMRMESTLRYDPMGFALSIVVAVVLAIIGLGAREWLRHRGRMRGFQANLLAGLILGLATVGMHYTAMRASLFIGPVDLAYPRWSNRQVELALAVAGALVVGFGFSWGALGLLSYRTLLQRLREREALLSTILDDMPLAVLRLTVHDDGTTLPALVSRAVQNLVGLPAEGYLNRQWTLLQRIHPDDVTAAHQAFNHALETQQPQRFEARVRHESAGWRHALVLATCYRNERQRHLHIYALDITNEARISRERRTLLEAIDHIACRAILSTDRRFVEVNDTLAHALGYSAAELVGQPHAAVWPEDEQAAQQYEQLWSALLDGYEEQGFFPRKRRDGSIVYLQGAYRPLLDDDGRVRAVLKIALDVTDRERTVQTLEKTRAQLQAALASRTVFFASFSHEIRTPMNAILGYAELLREALPINSAEREQVDIIVNAGRSLLRILNDLLDAAKLERGEFKLAPTPVVLPRLLHGLISRFGVLAQPKGLRLQLDVDDALPACIEADGDRLEQILSNLIGNALKFTERGHVTVGARRADAQTLHLWVEDSGIGIPKERQQAIFEPFVQADAVTTRRYGGTGLGMTIVKRLVELMQGELSLQSEPGVGTRIDIRLPLHVLPTHDCAEAAPPHSPAAAAPDAALPPLRVLAADDVEQNRTLLHTLLTRWGHAACVVDGGEALLARYAQDPAAWDVVLLDLHMPELDGLQTCQRLRALEHERGLRPIPVYALTAAVMEEDRRAAAQAGMDGFLEKPIHPAALRHVLQAAAERAGAVMAAGSAGEGTHTAPAPTAADKTAAGPVVDAEQGRALWHDDWLPRVRQWWAEMAPQWAAMPTWDRTAWHRCAGVAANLGLAALAAAARACEQALVRGEPAPVDAAQRAVHATAAWLQESDSSRASAAAPPAAPAADALSAPPAPAIVQRLRRACQRGEVDEPALQALRQTHPTVAQVLQQALDNFDFDGALRCLQNLGQETTDAAQP</sequence>
<dbReference type="EMBL" id="VJOM01000007">
    <property type="protein sequence ID" value="TSE32863.1"/>
    <property type="molecule type" value="Genomic_DNA"/>
</dbReference>
<dbReference type="SMART" id="SM00091">
    <property type="entry name" value="PAS"/>
    <property type="match status" value="2"/>
</dbReference>
<dbReference type="FunFam" id="3.30.565.10:FF:000010">
    <property type="entry name" value="Sensor histidine kinase RcsC"/>
    <property type="match status" value="1"/>
</dbReference>